<evidence type="ECO:0000313" key="2">
    <source>
        <dbReference type="Proteomes" id="UP000031668"/>
    </source>
</evidence>
<keyword evidence="2" id="KW-1185">Reference proteome</keyword>
<dbReference type="AlphaFoldDB" id="A0A0C2MIT7"/>
<comment type="caution">
    <text evidence="1">The sequence shown here is derived from an EMBL/GenBank/DDBJ whole genome shotgun (WGS) entry which is preliminary data.</text>
</comment>
<accession>A0A0C2MIT7</accession>
<dbReference type="Proteomes" id="UP000031668">
    <property type="component" value="Unassembled WGS sequence"/>
</dbReference>
<sequence length="136" mass="15387">MKDSSGMSLDCTQCVNIDEIRNGHKNDIRSFLSCPATETKRTQMAKVTLKDVIMSSGTNNTSIIPFNLSTTICYISICEKASHEYNLRNDFICNEKCKNVKRAIISGDAYALLSQFDHWKELNPGIIYHGIDRFDN</sequence>
<evidence type="ECO:0000313" key="1">
    <source>
        <dbReference type="EMBL" id="KII61546.1"/>
    </source>
</evidence>
<name>A0A0C2MIT7_THEKT</name>
<gene>
    <name evidence="1" type="ORF">RF11_07123</name>
</gene>
<proteinExistence type="predicted"/>
<protein>
    <submittedName>
        <fullName evidence="1">Uncharacterized protein</fullName>
    </submittedName>
</protein>
<organism evidence="1 2">
    <name type="scientific">Thelohanellus kitauei</name>
    <name type="common">Myxosporean</name>
    <dbReference type="NCBI Taxonomy" id="669202"/>
    <lineage>
        <taxon>Eukaryota</taxon>
        <taxon>Metazoa</taxon>
        <taxon>Cnidaria</taxon>
        <taxon>Myxozoa</taxon>
        <taxon>Myxosporea</taxon>
        <taxon>Bivalvulida</taxon>
        <taxon>Platysporina</taxon>
        <taxon>Myxobolidae</taxon>
        <taxon>Thelohanellus</taxon>
    </lineage>
</organism>
<dbReference type="EMBL" id="JWZT01005330">
    <property type="protein sequence ID" value="KII61546.1"/>
    <property type="molecule type" value="Genomic_DNA"/>
</dbReference>
<reference evidence="1 2" key="1">
    <citation type="journal article" date="2014" name="Genome Biol. Evol.">
        <title>The genome of the myxosporean Thelohanellus kitauei shows adaptations to nutrient acquisition within its fish host.</title>
        <authorList>
            <person name="Yang Y."/>
            <person name="Xiong J."/>
            <person name="Zhou Z."/>
            <person name="Huo F."/>
            <person name="Miao W."/>
            <person name="Ran C."/>
            <person name="Liu Y."/>
            <person name="Zhang J."/>
            <person name="Feng J."/>
            <person name="Wang M."/>
            <person name="Wang M."/>
            <person name="Wang L."/>
            <person name="Yao B."/>
        </authorList>
    </citation>
    <scope>NUCLEOTIDE SEQUENCE [LARGE SCALE GENOMIC DNA]</scope>
    <source>
        <strain evidence="1">Wuqing</strain>
    </source>
</reference>